<dbReference type="PANTHER" id="PTHR10073">
    <property type="entry name" value="DNA MISMATCH REPAIR PROTEIN MLH, PMS, MUTL"/>
    <property type="match status" value="1"/>
</dbReference>
<dbReference type="Gene3D" id="3.30.565.10">
    <property type="entry name" value="Histidine kinase-like ATPase, C-terminal domain"/>
    <property type="match status" value="1"/>
</dbReference>
<keyword evidence="6" id="KW-1185">Reference proteome</keyword>
<dbReference type="InterPro" id="IPR014721">
    <property type="entry name" value="Ribsml_uS5_D2-typ_fold_subgr"/>
</dbReference>
<evidence type="ECO:0000256" key="1">
    <source>
        <dbReference type="ARBA" id="ARBA00006082"/>
    </source>
</evidence>
<dbReference type="Gene3D" id="3.30.230.10">
    <property type="match status" value="1"/>
</dbReference>
<gene>
    <name evidence="5" type="ORF">RIMI_LOCUS5952029</name>
</gene>
<evidence type="ECO:0000256" key="2">
    <source>
        <dbReference type="ARBA" id="ARBA00022763"/>
    </source>
</evidence>
<dbReference type="EMBL" id="CAUEEQ010010482">
    <property type="protein sequence ID" value="CAJ0934460.1"/>
    <property type="molecule type" value="Genomic_DNA"/>
</dbReference>
<organism evidence="5 6">
    <name type="scientific">Ranitomeya imitator</name>
    <name type="common">mimic poison frog</name>
    <dbReference type="NCBI Taxonomy" id="111125"/>
    <lineage>
        <taxon>Eukaryota</taxon>
        <taxon>Metazoa</taxon>
        <taxon>Chordata</taxon>
        <taxon>Craniata</taxon>
        <taxon>Vertebrata</taxon>
        <taxon>Euteleostomi</taxon>
        <taxon>Amphibia</taxon>
        <taxon>Batrachia</taxon>
        <taxon>Anura</taxon>
        <taxon>Neobatrachia</taxon>
        <taxon>Hyloidea</taxon>
        <taxon>Dendrobatidae</taxon>
        <taxon>Dendrobatinae</taxon>
        <taxon>Ranitomeya</taxon>
    </lineage>
</organism>
<dbReference type="InterPro" id="IPR038973">
    <property type="entry name" value="MutL/Mlh/Pms-like"/>
</dbReference>
<dbReference type="SUPFAM" id="SSF55874">
    <property type="entry name" value="ATPase domain of HSP90 chaperone/DNA topoisomerase II/histidine kinase"/>
    <property type="match status" value="1"/>
</dbReference>
<sequence>MRRSSQSGYDNHRGLLETSGCHANPSVTCEHVTESPMGGISGTLPALASISHVAHVTITTKTADGKCAYRASYADGKLKAPPKPCAGNQGTQISGFFGALFSRLKTYFIMYLQGEKALKSASEEHARIVDVVSRYAIHNSGISFSVKKCQPPSGSSIHPWSCVPNEWFGEKDFTEDGVTCAIAAIGSLYTPIAATAQTCFDVSQLRYADNHSMLRFHSQVELIEVGCEDAKLAFKMKGYITNANYSMKKCIFLLFINARLVESTALKKAIETVYASYLSSFLYLRLFKVANFCFDECFAHSWHSLDELQEVVTGNGFHFTAAAAEISMGHNERLEIAPQNVDVNVHPTKHEVHFLHEESIIERVQQHIESKLLGSNSSRIYFTQTLLLGASVSASEVVKPASSTSTALKSGDKVYAHQMVRTDAREQKLDAFLQPLPKHQTCTVAETQEVVEEQKEKANPGCSSKETICDLEMLDASDLVTSMESEIQTDNNEESEASTSTDSVPPRKKRPRTESDVELDEMEIDKTMTAASAPRRRVINLTSILSLQKDIEDRAHKSLQNMMKNHSFVGCVNPQWALAQYQTKLYLLNTTKLSQELFYQILINDFGNFGIMRLSESAPIYELAMLALDSPESGWTEEDGPKEGLTEYIVQFLQKKSEMLKDYFSLEIDEGGNLTGLPLLLDNYIPPLEGLPMFILRLATEVNWDDEKGCFESFSKECSMFYSIRKKYIVEESDTSEDKDLGIEAPSWRWTTEHILYKAFKMHLLPRKDFAEDGSILQLANLPDLYKVFERC</sequence>
<dbReference type="Pfam" id="PF16413">
    <property type="entry name" value="Mlh1_C"/>
    <property type="match status" value="1"/>
</dbReference>
<accession>A0ABN9L6I0</accession>
<proteinExistence type="inferred from homology"/>
<keyword evidence="2" id="KW-0227">DNA damage</keyword>
<dbReference type="Proteomes" id="UP001176940">
    <property type="component" value="Unassembled WGS sequence"/>
</dbReference>
<evidence type="ECO:0000313" key="6">
    <source>
        <dbReference type="Proteomes" id="UP001176940"/>
    </source>
</evidence>
<name>A0ABN9L6I0_9NEOB</name>
<evidence type="ECO:0000313" key="5">
    <source>
        <dbReference type="EMBL" id="CAJ0934460.1"/>
    </source>
</evidence>
<dbReference type="InterPro" id="IPR020568">
    <property type="entry name" value="Ribosomal_Su5_D2-typ_SF"/>
</dbReference>
<dbReference type="PANTHER" id="PTHR10073:SF12">
    <property type="entry name" value="DNA MISMATCH REPAIR PROTEIN MLH1"/>
    <property type="match status" value="1"/>
</dbReference>
<reference evidence="5" key="1">
    <citation type="submission" date="2023-07" db="EMBL/GenBank/DDBJ databases">
        <authorList>
            <person name="Stuckert A."/>
        </authorList>
    </citation>
    <scope>NUCLEOTIDE SEQUENCE</scope>
</reference>
<evidence type="ECO:0000256" key="3">
    <source>
        <dbReference type="SAM" id="MobiDB-lite"/>
    </source>
</evidence>
<protein>
    <recommendedName>
        <fullName evidence="4">DNA mismatch repair protein S5 domain-containing protein</fullName>
    </recommendedName>
</protein>
<evidence type="ECO:0000259" key="4">
    <source>
        <dbReference type="SMART" id="SM01340"/>
    </source>
</evidence>
<comment type="caution">
    <text evidence="5">The sequence shown here is derived from an EMBL/GenBank/DDBJ whole genome shotgun (WGS) entry which is preliminary data.</text>
</comment>
<dbReference type="SMART" id="SM01340">
    <property type="entry name" value="DNA_mis_repair"/>
    <property type="match status" value="1"/>
</dbReference>
<dbReference type="InterPro" id="IPR036890">
    <property type="entry name" value="HATPase_C_sf"/>
</dbReference>
<dbReference type="InterPro" id="IPR032189">
    <property type="entry name" value="Mlh1_C"/>
</dbReference>
<dbReference type="SUPFAM" id="SSF54211">
    <property type="entry name" value="Ribosomal protein S5 domain 2-like"/>
    <property type="match status" value="2"/>
</dbReference>
<dbReference type="Pfam" id="PF01119">
    <property type="entry name" value="DNA_mis_repair"/>
    <property type="match status" value="2"/>
</dbReference>
<dbReference type="InterPro" id="IPR013507">
    <property type="entry name" value="DNA_mismatch_S5_2-like"/>
</dbReference>
<feature type="region of interest" description="Disordered" evidence="3">
    <location>
        <begin position="483"/>
        <end position="521"/>
    </location>
</feature>
<feature type="domain" description="DNA mismatch repair protein S5" evidence="4">
    <location>
        <begin position="222"/>
        <end position="373"/>
    </location>
</feature>
<comment type="similarity">
    <text evidence="1">Belongs to the DNA mismatch repair MutL/HexB family.</text>
</comment>